<feature type="domain" description="Carrier" evidence="8">
    <location>
        <begin position="3692"/>
        <end position="3766"/>
    </location>
</feature>
<dbReference type="FunFam" id="3.40.50.980:FF:000001">
    <property type="entry name" value="Non-ribosomal peptide synthetase"/>
    <property type="match status" value="3"/>
</dbReference>
<dbReference type="FunFam" id="2.30.38.10:FF:000001">
    <property type="entry name" value="Non-ribosomal peptide synthetase PvdI"/>
    <property type="match status" value="4"/>
</dbReference>
<dbReference type="InterPro" id="IPR009081">
    <property type="entry name" value="PP-bd_ACP"/>
</dbReference>
<comment type="caution">
    <text evidence="9">The sequence shown here is derived from an EMBL/GenBank/DDBJ whole genome shotgun (WGS) entry which is preliminary data.</text>
</comment>
<dbReference type="GO" id="GO:0044550">
    <property type="term" value="P:secondary metabolite biosynthetic process"/>
    <property type="evidence" value="ECO:0007669"/>
    <property type="project" value="UniProtKB-ARBA"/>
</dbReference>
<accession>A0A4R2AZ08</accession>
<dbReference type="Pfam" id="PF00550">
    <property type="entry name" value="PP-binding"/>
    <property type="match status" value="4"/>
</dbReference>
<dbReference type="CDD" id="cd05930">
    <property type="entry name" value="A_NRPS"/>
    <property type="match status" value="1"/>
</dbReference>
<dbReference type="EMBL" id="SLVV01000018">
    <property type="protein sequence ID" value="TCN18915.1"/>
    <property type="molecule type" value="Genomic_DNA"/>
</dbReference>
<dbReference type="Pfam" id="PF00501">
    <property type="entry name" value="AMP-binding"/>
    <property type="match status" value="4"/>
</dbReference>
<dbReference type="FunFam" id="3.30.300.30:FF:000010">
    <property type="entry name" value="Enterobactin synthetase component F"/>
    <property type="match status" value="1"/>
</dbReference>
<evidence type="ECO:0000256" key="5">
    <source>
        <dbReference type="ARBA" id="ARBA00022737"/>
    </source>
</evidence>
<evidence type="ECO:0000259" key="8">
    <source>
        <dbReference type="PROSITE" id="PS50075"/>
    </source>
</evidence>
<dbReference type="Gene3D" id="3.30.559.10">
    <property type="entry name" value="Chloramphenicol acetyltransferase-like domain"/>
    <property type="match status" value="4"/>
</dbReference>
<dbReference type="Pfam" id="PF00668">
    <property type="entry name" value="Condensation"/>
    <property type="match status" value="4"/>
</dbReference>
<dbReference type="Gene3D" id="3.30.559.30">
    <property type="entry name" value="Nonribosomal peptide synthetase, condensation domain"/>
    <property type="match status" value="4"/>
</dbReference>
<dbReference type="NCBIfam" id="TIGR01720">
    <property type="entry name" value="NRPS-para261"/>
    <property type="match status" value="1"/>
</dbReference>
<dbReference type="CDD" id="cd19531">
    <property type="entry name" value="LCL_NRPS-like"/>
    <property type="match status" value="1"/>
</dbReference>
<dbReference type="Proteomes" id="UP000295689">
    <property type="component" value="Unassembled WGS sequence"/>
</dbReference>
<dbReference type="InterPro" id="IPR025110">
    <property type="entry name" value="AMP-bd_C"/>
</dbReference>
<dbReference type="PROSITE" id="PS50075">
    <property type="entry name" value="CARRIER"/>
    <property type="match status" value="4"/>
</dbReference>
<dbReference type="Gene3D" id="3.40.50.12780">
    <property type="entry name" value="N-terminal domain of ligase-like"/>
    <property type="match status" value="2"/>
</dbReference>
<evidence type="ECO:0000313" key="9">
    <source>
        <dbReference type="EMBL" id="TCN18915.1"/>
    </source>
</evidence>
<dbReference type="NCBIfam" id="NF003417">
    <property type="entry name" value="PRK04813.1"/>
    <property type="match status" value="4"/>
</dbReference>
<dbReference type="PANTHER" id="PTHR45527:SF14">
    <property type="entry name" value="PLIPASTATIN SYNTHASE SUBUNIT B"/>
    <property type="match status" value="1"/>
</dbReference>
<dbReference type="InterPro" id="IPR010071">
    <property type="entry name" value="AA_adenyl_dom"/>
</dbReference>
<sequence length="4227" mass="480036">MLKIKLSEINFITKTEEQQLLIDFNNKNVKYPRDRTIVDLFQEQATKAPNRIAVTTGKDMLSYGELHRKSNQVASFLKKQGTGRQQIVALLADRSPEMIVSILGVLKAGAAYLPIDPDYPEERISYMLEDSGAKSLIVQHPEDVPDGFNGQVLALWEREWEKEDPSDLEGEARPDDLAYIIYTSGSTGKPKGVMVEHRNVVRLLFNDRNLFDFSGEDVWTMFHSYCFDFSVWEMYGALLYGGRLVLVPTFVARDPEAFARLLLKEGVTILNQTPTAFYQLSRQMEKVKPDGIPVRKVIFGGEKLSPLQLKNWKLAYPATQLINMYGITETTVHVTYKEITEKDIEANISNIGKPIPTLHVYVLDGRRNLLPVGVSGEMYVAGEGVARGYLNRPELTEERFVENPFTPGERMYRTGDLARWLEDGNLEYLGRMDDQVKIRGHRIELGEVETQLLRLNGLRDVFVQATEGKQGHVLAAYFTAGQELSASGLRAELARRVPSYMVPSYFIQLESMPLTSNGKVDRRRLPEPEWAMPSEADREEPRNPMEAQVLSIWEEFLDTSLGIGDSFFDLGGDSIRAIGLISTMNSELDWTLQIKDLYEYPTIKELIERAGSRRSSIEGDLAVKRKELQDLKDQFFAEQPHLVHEVEDVYPMSDIQQGMVFYSLKYPEGAFYHDQLVYELEDDSFEPERLTEAMVSLMNKHEILRTGFFLDNGPVPLQVVYGSIPVDIKEQDLTALAEKQQEDYIEGLLMEDRGNPFPLEEAPLWRLQALKLDDRRVALAWIVHHAIMDGWSVASFMTELIDTYFRLKKGPLELSKLESSYKDYVVEQLVVTDQKDLSAYWKRDLVNFKRLQLPFESDQETRTITKVLAPELLAELKRVAKNEKTNLKTLCLTAYLSVMNLLTFEEDITIGLVENARPVVKDAEKVLGCFLNTIPFRISLDKEETWKTLLDKVHGKQVDLKKFGRLSFRKITEVIGASSVSDNPVFDVLFNFIDFHTYKKIDRHSITPRKESYEKTNTIFDFTISTTLNRFEIRLVSSIQDSAIERFLNYFERALGAFTENMDQELSNGQLLGKEESSSILQIFNNMGTGYPREKTLVSLFKEQVTKVPQNIALILEGTSLSYGELNRKSNQVARLLRKQGAGRGQIIGLIADRSPEMIVSILGASKAGAAYLPIDPDYPEERISYMLKDSGAESLIVQHPEDVPDGFNGQVISLWERKWEKEDPSDLEVEVRPDDLAYIIYTSGSTGKPKGVMVEHRNVVRLLFNDQNLFDFSGEDVWTMFHSYCFDFSVWEMYGALLYGGRLVIVPTFVARDPEAFAQLLLKEGVTILNQTPTAFYQLSRQMEKLKPDGMPVRKVIFGGEKLSPLQLKNWKLDYPSTQLINMYGITETTVHVTYKEIIEKDIEANISNIGKPIPTLQVYVLDGRRNLLPVGVSGEMYVAGEGVARGYLNRPELTEERFVENPFSPGERMYRTGDLARWLEDGNLEYLGRMDDQVKIRGHRIELGEVETQLLRLSGIRDVFVQAMEGEQGQALAAYYTAGQELSASGLRAELARRVPSYMVPSYFIQLESMPLTSNGKVDRRRLSEPEGVLQLGEDREEPRNPLEAQVLSIWEEFLDTSLGIGDSFFDLGGDSIRAIGLISTMNSELDWTLQIKDLYEYPTIKELIERAGSRRSSIQGDLAGKRKELQDLKDQFFAEQPHLVHEVEDVYPMSDIQQGMVFYSLKYPEGAFYHDQLVYELEDDSFEPERLIEAMVSLMNKHEILRTGFFLDNGPMPLQVVYRSVPVDVRGHDLTGLAGKEQEDYIERLLIEDRQNPFTLEEAPLWRLCTFKLDGRQVALAWIVHHAIMDGWSVASFMTELMDAYFRLKKGPLELSKLKSSYKDYVVDQLVVSEQEELADYWKGELSDFKRLEFPFGAGPETHAYIMELNADLLPKLKRVAKRERTNLKTICLTAYLFMMRMVTYDNDLTIGLVENGRPVGKDAEKALGCFLNTIPFRLKVADSGTWQSLLEKVHRKHVDLKDKGRFPFRKIVELVGRADASENPIFDAVFNFVDFHVYGGLEGSPLSYGFNSYEKTNTLFDFSVSTTFDRFEIRVVTGFPEHALKKLVRYYESTLEELAENIESEISSLTFFEDRELEKLLKQFNNTSRDFPETSTLQQLFEGQAEKNPESVALVQDGEGLVYRELNEMANRIAHSLLKHGVKRGQTVGLMAERSFGMIASMLGILKAGAAYLPIDPGYPAERIQYMVEDSGTQLVLFEGGSLPDTYGGKVLTVEEALLERNSSNPGKSSGPEDLAYVVYTSGSTGMPKGNLTTHRNVIRTIINNGYLEVEETDRFLQLSNYAFDGSTFDIYAALLHGACLVLVPKDTVTDAVRLSRLIQEEQVTVSFMTTALFNTLVDVDLESLKGLRKLLFGGEMVSVKHVRKAYRAMGEDKLIHVYGPTETTVFATACPVTETMFDHQTIPIGRPISNTSVYVLSSSGQLQPEGVPGELAIGGAGVSRGYLNRPDLNKERFLENPFVPGDVFYKTGDLVRWLPDGNLEYLGRIDHQVKIRGHRIELGEVESRLKEFPAIREVAATARTDSQGHSYLCAHIVWEGERAEAHLREYLDQHLPAYMIPTHFINLEELPLTQNGKVDKRRLTVEKGLAEGVMPYEEPITDTEKALAHIFEQVLGVEQVSLNDNFFDLGGHSLKAMILSARIHKGMRMEVSLKDIFTFPTVKKLARHIGELSESSFESIKPADEKEYYPVSFAQKRIYVLQKMEPEGTHYNIPLLFKMEGELDLRKVQDSLNRLMQRHESLRTSFHFAGGQLVQKIHDDLDWPLVFVDEQETDIESIKKGFIQPFDLSSAPLLRSQLVKVDTQTHVLMIDLHHIISDGISVNILLQDFYDLYHGRSLEEPVIQYKDYAVWQQDHGDSLKLKDEELFWKYRFEGEIPVLDMHSDFPRPQVQKFEGETLQVDLGKSLTNRLKLFCSQSDVTQYMTMLAAYHVLLHKYTGQDDIVIGSPVAGRSHADTENVVGMFVNTLALRHKSNEAGSFGEFLTQVKKEVLLAQEHGGYPFEELVKSLGIPRVLNRNPLFDTMFILQNMNAFTSDSDGLQLTLIQNDTHSSKFDLSWIVEERETLLLSVEYSTNLFKRQSVERMANQYIHILKQVLKDPDIPIGTIELATEGEQHEILTQFNKTRTEQKKTETLHGLFEQQALKSPERVAIVFGSDEITYGALNNRANQLARALRIKGIENNQIVGLLFEKSIDMVVAILGVLKAGAAYMPIDPGFPDDRIQYMLHDSMTKMLIVEDFSLVPAQFKGSVLGMDDPLISSLETHNLGEMATAEDLSYLIYTSGSTGKPKGVMVEHRNAARLFLNQNAVFDFEEKDTWIFFHSYCFDVSVWEIFGSLLSGGRLVVVSQMDSRSPEKLLSIMDKEQATIMCQTPSSFVPLSAELNRNSYNLRIRKIMLAGEALYPSQLEQWRQIYPDTQLINMYGPTETAIYATYKVMNPEETSNISNIGVPLPNTKAYVLNKQMQLLPPGVPGELYISGTGVARGYLNLEGMTRQKFTEDPFETGQRMYRTGDLAKWLPDGQLEYLGRMDSQVKIRGYRIELGEVEAHLNAHPSIKEAVVSARKSEEGTLYLCAYLVPNKEWTISGLRAHLLSTLPEYMIPAYFVELDTLPLTSNGKLDLSALPEPKARKSQENYKAPQTHLEKTMANVWQEVLRVEEIGLNDNFFELGGDSIKAIQIAARLSELRLKFDMKDLFKNPSISHLIPFLQSSQADEEQGLVEGPVPITPVQKWFFSQQYQEAGHFNQSIMLLRKDRWDPISVRSCFQKICEHHDALRMVFSTDGCLQYNRGLEGVDFTIEVLDLYGKENSRSLIEKEATRIQGSLKLSEGPLMRLGIFHADEGSYLLIVIHHLVVDGVSWRIILEDFAHFYDEGGSSLPAKTTSYQSWAEGLQQYAGSQKLKKEIPYWRNVESKNVPPLPKDRMPARVPLYGNTQSTEFYLGEAETEVLLTSAHRAYRTEINDLLLAALALACKEWTGKGTMAVTLEGHGREDVVEKANLSRTVGWFTSMFPVVLELETDLPSSVIKEVKETLRNIPNKGVGYGVLKYLVPDTGITFNQKPEISFNYLGQFNDDNLFSMPIGQQISLSNENQYPVQINSYVSGRQLRLIFLFDQRSFNKSNIRSLGERFLHYLSILIKHCESQEETEKTPSDFSMTNLTTSDLEDIFEAFEEKG</sequence>
<dbReference type="InterPro" id="IPR006162">
    <property type="entry name" value="Ppantetheine_attach_site"/>
</dbReference>
<keyword evidence="4" id="KW-0597">Phosphoprotein</keyword>
<reference evidence="9 10" key="1">
    <citation type="journal article" date="2015" name="Stand. Genomic Sci.">
        <title>Genomic Encyclopedia of Bacterial and Archaeal Type Strains, Phase III: the genomes of soil and plant-associated and newly described type strains.</title>
        <authorList>
            <person name="Whitman W.B."/>
            <person name="Woyke T."/>
            <person name="Klenk H.P."/>
            <person name="Zhou Y."/>
            <person name="Lilburn T.G."/>
            <person name="Beck B.J."/>
            <person name="De Vos P."/>
            <person name="Vandamme P."/>
            <person name="Eisen J.A."/>
            <person name="Garrity G."/>
            <person name="Hugenholtz P."/>
            <person name="Kyrpides N.C."/>
        </authorList>
    </citation>
    <scope>NUCLEOTIDE SEQUENCE [LARGE SCALE GENOMIC DNA]</scope>
    <source>
        <strain evidence="9 10">CV53</strain>
    </source>
</reference>
<evidence type="ECO:0000256" key="7">
    <source>
        <dbReference type="SAM" id="MobiDB-lite"/>
    </source>
</evidence>
<dbReference type="Gene3D" id="2.30.38.10">
    <property type="entry name" value="Luciferase, Domain 3"/>
    <property type="match status" value="2"/>
</dbReference>
<proteinExistence type="inferred from homology"/>
<dbReference type="FunFam" id="1.10.1200.10:FF:000005">
    <property type="entry name" value="Nonribosomal peptide synthetase 1"/>
    <property type="match status" value="2"/>
</dbReference>
<dbReference type="InterPro" id="IPR010060">
    <property type="entry name" value="NRPS_synth"/>
</dbReference>
<dbReference type="GO" id="GO:0017000">
    <property type="term" value="P:antibiotic biosynthetic process"/>
    <property type="evidence" value="ECO:0007669"/>
    <property type="project" value="UniProtKB-KW"/>
</dbReference>
<dbReference type="PANTHER" id="PTHR45527">
    <property type="entry name" value="NONRIBOSOMAL PEPTIDE SYNTHETASE"/>
    <property type="match status" value="1"/>
</dbReference>
<feature type="domain" description="Carrier" evidence="8">
    <location>
        <begin position="540"/>
        <end position="614"/>
    </location>
</feature>
<dbReference type="InterPro" id="IPR020806">
    <property type="entry name" value="PKS_PP-bd"/>
</dbReference>
<dbReference type="GO" id="GO:0043041">
    <property type="term" value="P:amino acid activation for nonribosomal peptide biosynthetic process"/>
    <property type="evidence" value="ECO:0007669"/>
    <property type="project" value="TreeGrafter"/>
</dbReference>
<dbReference type="InterPro" id="IPR042099">
    <property type="entry name" value="ANL_N_sf"/>
</dbReference>
<evidence type="ECO:0000256" key="3">
    <source>
        <dbReference type="ARBA" id="ARBA00022450"/>
    </source>
</evidence>
<feature type="domain" description="Carrier" evidence="8">
    <location>
        <begin position="1600"/>
        <end position="1674"/>
    </location>
</feature>
<dbReference type="InterPro" id="IPR020845">
    <property type="entry name" value="AMP-binding_CS"/>
</dbReference>
<evidence type="ECO:0000313" key="10">
    <source>
        <dbReference type="Proteomes" id="UP000295689"/>
    </source>
</evidence>
<keyword evidence="10" id="KW-1185">Reference proteome</keyword>
<protein>
    <submittedName>
        <fullName evidence="9">Fengycin family lipopeptide synthetase D/bacitracin synthase 1</fullName>
    </submittedName>
</protein>
<dbReference type="InterPro" id="IPR000873">
    <property type="entry name" value="AMP-dep_synth/lig_dom"/>
</dbReference>
<keyword evidence="5" id="KW-0677">Repeat</keyword>
<organism evidence="9 10">
    <name type="scientific">Mesobacillus foraminis</name>
    <dbReference type="NCBI Taxonomy" id="279826"/>
    <lineage>
        <taxon>Bacteria</taxon>
        <taxon>Bacillati</taxon>
        <taxon>Bacillota</taxon>
        <taxon>Bacilli</taxon>
        <taxon>Bacillales</taxon>
        <taxon>Bacillaceae</taxon>
        <taxon>Mesobacillus</taxon>
    </lineage>
</organism>
<comment type="similarity">
    <text evidence="2">Belongs to the ATP-dependent AMP-binding enzyme family.</text>
</comment>
<feature type="domain" description="Carrier" evidence="8">
    <location>
        <begin position="2655"/>
        <end position="2730"/>
    </location>
</feature>
<dbReference type="CDD" id="cd12117">
    <property type="entry name" value="A_NRPS_Srf_like"/>
    <property type="match status" value="1"/>
</dbReference>
<dbReference type="PROSITE" id="PS00455">
    <property type="entry name" value="AMP_BINDING"/>
    <property type="match status" value="4"/>
</dbReference>
<dbReference type="SUPFAM" id="SSF52777">
    <property type="entry name" value="CoA-dependent acyltransferases"/>
    <property type="match status" value="8"/>
</dbReference>
<dbReference type="SUPFAM" id="SSF56801">
    <property type="entry name" value="Acetyl-CoA synthetase-like"/>
    <property type="match status" value="4"/>
</dbReference>
<dbReference type="InterPro" id="IPR045851">
    <property type="entry name" value="AMP-bd_C_sf"/>
</dbReference>
<dbReference type="FunFam" id="3.40.50.12780:FF:000012">
    <property type="entry name" value="Non-ribosomal peptide synthetase"/>
    <property type="match status" value="4"/>
</dbReference>
<dbReference type="InterPro" id="IPR023213">
    <property type="entry name" value="CAT-like_dom_sf"/>
</dbReference>
<dbReference type="NCBIfam" id="TIGR01733">
    <property type="entry name" value="AA-adenyl-dom"/>
    <property type="match status" value="4"/>
</dbReference>
<evidence type="ECO:0000256" key="2">
    <source>
        <dbReference type="ARBA" id="ARBA00006432"/>
    </source>
</evidence>
<evidence type="ECO:0000256" key="1">
    <source>
        <dbReference type="ARBA" id="ARBA00001957"/>
    </source>
</evidence>
<dbReference type="Gene3D" id="3.40.50.980">
    <property type="match status" value="4"/>
</dbReference>
<dbReference type="FunFam" id="3.40.50.980:FF:000002">
    <property type="entry name" value="Enterobactin synthetase component F"/>
    <property type="match status" value="3"/>
</dbReference>
<evidence type="ECO:0000256" key="6">
    <source>
        <dbReference type="ARBA" id="ARBA00023194"/>
    </source>
</evidence>
<evidence type="ECO:0000256" key="4">
    <source>
        <dbReference type="ARBA" id="ARBA00022553"/>
    </source>
</evidence>
<dbReference type="Gene3D" id="1.10.1200.10">
    <property type="entry name" value="ACP-like"/>
    <property type="match status" value="3"/>
</dbReference>
<dbReference type="InterPro" id="IPR029058">
    <property type="entry name" value="AB_hydrolase_fold"/>
</dbReference>
<dbReference type="InterPro" id="IPR036736">
    <property type="entry name" value="ACP-like_sf"/>
</dbReference>
<dbReference type="PROSITE" id="PS00012">
    <property type="entry name" value="PHOSPHOPANTETHEINE"/>
    <property type="match status" value="3"/>
</dbReference>
<dbReference type="Gene3D" id="3.30.300.30">
    <property type="match status" value="4"/>
</dbReference>
<dbReference type="SMART" id="SM00823">
    <property type="entry name" value="PKS_PP"/>
    <property type="match status" value="4"/>
</dbReference>
<dbReference type="SUPFAM" id="SSF47336">
    <property type="entry name" value="ACP-like"/>
    <property type="match status" value="4"/>
</dbReference>
<keyword evidence="6" id="KW-0045">Antibiotic biosynthesis</keyword>
<dbReference type="CDD" id="cd17643">
    <property type="entry name" value="A_NRPS_Cytc1-like"/>
    <property type="match status" value="2"/>
</dbReference>
<dbReference type="GO" id="GO:0031177">
    <property type="term" value="F:phosphopantetheine binding"/>
    <property type="evidence" value="ECO:0007669"/>
    <property type="project" value="InterPro"/>
</dbReference>
<dbReference type="GO" id="GO:0003824">
    <property type="term" value="F:catalytic activity"/>
    <property type="evidence" value="ECO:0007669"/>
    <property type="project" value="UniProtKB-KW"/>
</dbReference>
<keyword evidence="3" id="KW-0596">Phosphopantetheine</keyword>
<dbReference type="Gene3D" id="3.40.50.1820">
    <property type="entry name" value="alpha/beta hydrolase"/>
    <property type="match status" value="1"/>
</dbReference>
<name>A0A4R2AZ08_9BACI</name>
<gene>
    <name evidence="9" type="ORF">EV146_1182</name>
</gene>
<dbReference type="InterPro" id="IPR001242">
    <property type="entry name" value="Condensation_dom"/>
</dbReference>
<dbReference type="CDD" id="cd19534">
    <property type="entry name" value="E_NRPS"/>
    <property type="match status" value="1"/>
</dbReference>
<dbReference type="Pfam" id="PF13193">
    <property type="entry name" value="AMP-binding_C"/>
    <property type="match status" value="4"/>
</dbReference>
<dbReference type="GO" id="GO:0005829">
    <property type="term" value="C:cytosol"/>
    <property type="evidence" value="ECO:0007669"/>
    <property type="project" value="TreeGrafter"/>
</dbReference>
<comment type="cofactor">
    <cofactor evidence="1">
        <name>pantetheine 4'-phosphate</name>
        <dbReference type="ChEBI" id="CHEBI:47942"/>
    </cofactor>
</comment>
<feature type="region of interest" description="Disordered" evidence="7">
    <location>
        <begin position="518"/>
        <end position="543"/>
    </location>
</feature>
<dbReference type="GO" id="GO:0008610">
    <property type="term" value="P:lipid biosynthetic process"/>
    <property type="evidence" value="ECO:0007669"/>
    <property type="project" value="UniProtKB-ARBA"/>
</dbReference>